<dbReference type="PROSITE" id="PS51278">
    <property type="entry name" value="GATASE_TYPE_2"/>
    <property type="match status" value="1"/>
</dbReference>
<keyword evidence="1 4" id="KW-0315">Glutamine amidotransferase</keyword>
<organism evidence="4 5">
    <name type="scientific">Streptosporangium carneum</name>
    <dbReference type="NCBI Taxonomy" id="47481"/>
    <lineage>
        <taxon>Bacteria</taxon>
        <taxon>Bacillati</taxon>
        <taxon>Actinomycetota</taxon>
        <taxon>Actinomycetes</taxon>
        <taxon>Streptosporangiales</taxon>
        <taxon>Streptosporangiaceae</taxon>
        <taxon>Streptosporangium</taxon>
    </lineage>
</organism>
<dbReference type="PANTHER" id="PTHR42824">
    <property type="entry name" value="GLUTAMINE AMIDOTRANSFERASE"/>
    <property type="match status" value="1"/>
</dbReference>
<dbReference type="PANTHER" id="PTHR42824:SF1">
    <property type="entry name" value="GLUTAMINE AMIDOTRANSFERASE YAFJ-RELATED"/>
    <property type="match status" value="1"/>
</dbReference>
<keyword evidence="5" id="KW-1185">Reference proteome</keyword>
<feature type="compositionally biased region" description="Basic and acidic residues" evidence="2">
    <location>
        <begin position="294"/>
        <end position="303"/>
    </location>
</feature>
<dbReference type="EMBL" id="BSEV01000011">
    <property type="protein sequence ID" value="GLK11399.1"/>
    <property type="molecule type" value="Genomic_DNA"/>
</dbReference>
<dbReference type="Pfam" id="PF13230">
    <property type="entry name" value="GATase_4"/>
    <property type="match status" value="1"/>
</dbReference>
<name>A0A9W6I556_9ACTN</name>
<feature type="domain" description="Glutamine amidotransferase type-2" evidence="3">
    <location>
        <begin position="2"/>
        <end position="256"/>
    </location>
</feature>
<dbReference type="AlphaFoldDB" id="A0A9W6I556"/>
<dbReference type="SUPFAM" id="SSF56235">
    <property type="entry name" value="N-terminal nucleophile aminohydrolases (Ntn hydrolases)"/>
    <property type="match status" value="1"/>
</dbReference>
<evidence type="ECO:0000256" key="1">
    <source>
        <dbReference type="ARBA" id="ARBA00022962"/>
    </source>
</evidence>
<reference evidence="4" key="1">
    <citation type="journal article" date="2014" name="Int. J. Syst. Evol. Microbiol.">
        <title>Complete genome sequence of Corynebacterium casei LMG S-19264T (=DSM 44701T), isolated from a smear-ripened cheese.</title>
        <authorList>
            <consortium name="US DOE Joint Genome Institute (JGI-PGF)"/>
            <person name="Walter F."/>
            <person name="Albersmeier A."/>
            <person name="Kalinowski J."/>
            <person name="Ruckert C."/>
        </authorList>
    </citation>
    <scope>NUCLEOTIDE SEQUENCE</scope>
    <source>
        <strain evidence="4">VKM Ac-2007</strain>
    </source>
</reference>
<dbReference type="CDD" id="cd01908">
    <property type="entry name" value="YafJ"/>
    <property type="match status" value="1"/>
</dbReference>
<gene>
    <name evidence="4" type="ORF">GCM10017600_48060</name>
</gene>
<protein>
    <submittedName>
        <fullName evidence="4">Class II glutamine amidotransferase</fullName>
    </submittedName>
</protein>
<dbReference type="Proteomes" id="UP001143474">
    <property type="component" value="Unassembled WGS sequence"/>
</dbReference>
<feature type="region of interest" description="Disordered" evidence="2">
    <location>
        <begin position="278"/>
        <end position="303"/>
    </location>
</feature>
<sequence>MCRLFGLSSAPRRTRATFWLLEAPDSLSAQSHRDPDGTGLGYFDADGAPETRKAPIAAYADRRFAEEAKRVRSTTFVAHVRFASTGGLLERNTHPFEQEGRLFAHNGVVEGLDLLEARLGDDRALVRGDTDSERVFALITKEIRAHGGDVGAGIGHAARWIAANLPLYALNLVLVTPDRLWALRYPDTHELYVLERAPGGPHGDRHLEHSGSAGRIRVHSRDLSAAPALVVASERMDDNPAWRLLEPGELLHSGPDLAPVSRTILPDPPAHRLTLADLRPEAAASQRVENPAAENRRDPHGPA</sequence>
<dbReference type="InterPro" id="IPR029055">
    <property type="entry name" value="Ntn_hydrolases_N"/>
</dbReference>
<dbReference type="RefSeq" id="WP_271219784.1">
    <property type="nucleotide sequence ID" value="NZ_BAAAVD010000049.1"/>
</dbReference>
<evidence type="ECO:0000313" key="4">
    <source>
        <dbReference type="EMBL" id="GLK11399.1"/>
    </source>
</evidence>
<dbReference type="Gene3D" id="3.60.20.10">
    <property type="entry name" value="Glutamine Phosphoribosylpyrophosphate, subunit 1, domain 1"/>
    <property type="match status" value="1"/>
</dbReference>
<reference evidence="4" key="2">
    <citation type="submission" date="2023-01" db="EMBL/GenBank/DDBJ databases">
        <authorList>
            <person name="Sun Q."/>
            <person name="Evtushenko L."/>
        </authorList>
    </citation>
    <scope>NUCLEOTIDE SEQUENCE</scope>
    <source>
        <strain evidence="4">VKM Ac-2007</strain>
    </source>
</reference>
<dbReference type="InterPro" id="IPR017932">
    <property type="entry name" value="GATase_2_dom"/>
</dbReference>
<comment type="caution">
    <text evidence="4">The sequence shown here is derived from an EMBL/GenBank/DDBJ whole genome shotgun (WGS) entry which is preliminary data.</text>
</comment>
<proteinExistence type="predicted"/>
<evidence type="ECO:0000313" key="5">
    <source>
        <dbReference type="Proteomes" id="UP001143474"/>
    </source>
</evidence>
<dbReference type="InterPro" id="IPR026869">
    <property type="entry name" value="EgtC-like"/>
</dbReference>
<evidence type="ECO:0000256" key="2">
    <source>
        <dbReference type="SAM" id="MobiDB-lite"/>
    </source>
</evidence>
<accession>A0A9W6I556</accession>
<evidence type="ECO:0000259" key="3">
    <source>
        <dbReference type="PROSITE" id="PS51278"/>
    </source>
</evidence>